<sequence length="80" mass="8710">MLAGGIFIAPQTHQTVSFSRRKIILFYFRLGQLSLLPAVRKAAPGDLVVADGASCRHQIQEGASREALHVVRILDLALEA</sequence>
<organism evidence="1 2">
    <name type="scientific">Chelatococcus sambhunathii</name>
    <dbReference type="NCBI Taxonomy" id="363953"/>
    <lineage>
        <taxon>Bacteria</taxon>
        <taxon>Pseudomonadati</taxon>
        <taxon>Pseudomonadota</taxon>
        <taxon>Alphaproteobacteria</taxon>
        <taxon>Hyphomicrobiales</taxon>
        <taxon>Chelatococcaceae</taxon>
        <taxon>Chelatococcus</taxon>
    </lineage>
</organism>
<dbReference type="RefSeq" id="WP_309391892.1">
    <property type="nucleotide sequence ID" value="NZ_JADBEO010000021.1"/>
</dbReference>
<dbReference type="EMBL" id="JADBEO010000021">
    <property type="protein sequence ID" value="MDR4307222.1"/>
    <property type="molecule type" value="Genomic_DNA"/>
</dbReference>
<name>A0ABU1DGK9_9HYPH</name>
<accession>A0ABU1DGK9</accession>
<comment type="caution">
    <text evidence="1">The sequence shown here is derived from an EMBL/GenBank/DDBJ whole genome shotgun (WGS) entry which is preliminary data.</text>
</comment>
<evidence type="ECO:0000313" key="2">
    <source>
        <dbReference type="Proteomes" id="UP001181622"/>
    </source>
</evidence>
<gene>
    <name evidence="1" type="ORF">IHQ68_11390</name>
</gene>
<reference evidence="1" key="1">
    <citation type="submission" date="2020-10" db="EMBL/GenBank/DDBJ databases">
        <authorList>
            <person name="Abbas A."/>
            <person name="Razzaq R."/>
            <person name="Waqas M."/>
            <person name="Abbas N."/>
            <person name="Nielsen T.K."/>
            <person name="Hansen L.H."/>
            <person name="Hussain S."/>
            <person name="Shahid M."/>
        </authorList>
    </citation>
    <scope>NUCLEOTIDE SEQUENCE</scope>
    <source>
        <strain evidence="1">S14</strain>
    </source>
</reference>
<evidence type="ECO:0000313" key="1">
    <source>
        <dbReference type="EMBL" id="MDR4307222.1"/>
    </source>
</evidence>
<dbReference type="Proteomes" id="UP001181622">
    <property type="component" value="Unassembled WGS sequence"/>
</dbReference>
<keyword evidence="2" id="KW-1185">Reference proteome</keyword>
<protein>
    <submittedName>
        <fullName evidence="1">Uncharacterized protein</fullName>
    </submittedName>
</protein>
<proteinExistence type="predicted"/>